<dbReference type="InterPro" id="IPR038717">
    <property type="entry name" value="Tc1-like_DDE_dom"/>
</dbReference>
<dbReference type="Pfam" id="PF00650">
    <property type="entry name" value="CRAL_TRIO"/>
    <property type="match status" value="1"/>
</dbReference>
<dbReference type="PANTHER" id="PTHR10174">
    <property type="entry name" value="ALPHA-TOCOPHEROL TRANSFER PROTEIN-RELATED"/>
    <property type="match status" value="1"/>
</dbReference>
<dbReference type="PANTHER" id="PTHR10174:SF166">
    <property type="entry name" value="LD40136P"/>
    <property type="match status" value="1"/>
</dbReference>
<gene>
    <name evidence="2" type="ORF">PR048_030914</name>
</gene>
<accession>A0ABQ9GE24</accession>
<dbReference type="SUPFAM" id="SSF52087">
    <property type="entry name" value="CRAL/TRIO domain"/>
    <property type="match status" value="1"/>
</dbReference>
<dbReference type="InterPro" id="IPR036273">
    <property type="entry name" value="CRAL/TRIO_N_dom_sf"/>
</dbReference>
<dbReference type="InterPro" id="IPR036397">
    <property type="entry name" value="RNaseH_sf"/>
</dbReference>
<dbReference type="InterPro" id="IPR011074">
    <property type="entry name" value="CRAL/TRIO_N_dom"/>
</dbReference>
<dbReference type="Pfam" id="PF03765">
    <property type="entry name" value="CRAL_TRIO_N"/>
    <property type="match status" value="1"/>
</dbReference>
<dbReference type="InterPro" id="IPR036865">
    <property type="entry name" value="CRAL-TRIO_dom_sf"/>
</dbReference>
<sequence length="391" mass="44908">MAPGAKWRFVVCGPSEVAQWLLLAFGRTRVRFAMAADSEFFPEDDDGYECSLGEATRAMALAELREDDAIRSSAVKQLRQWILTHPAILRCRTDSVFLLRFLRTRKYSVPQAQEMLERYLAVRQLYPCWFQGLDVDEPALRQILHAGYLVPLPERDDLGRRVILRRAGNSGSHLAYASVVDPSLRETKTPGAATCKIEDDNARCHVSRATMQWYADNNVRRLDWPAQSPDLNPIEHLWDELDRRVRARQARPKSIAQLVEWLQEEWRRIPVDVLQTLVESKPDRVAAELLRDSRAVRVFAASLDPHKYTSADLVRVHSVVMECLMDEEDNQVRGYVQVNDETGLSMSHLSMWSLVDIARMTKCFQVYAIHGQMSTFGNPFLRSTCVFFHLM</sequence>
<evidence type="ECO:0000313" key="3">
    <source>
        <dbReference type="Proteomes" id="UP001159363"/>
    </source>
</evidence>
<reference evidence="2 3" key="1">
    <citation type="submission" date="2023-02" db="EMBL/GenBank/DDBJ databases">
        <title>LHISI_Scaffold_Assembly.</title>
        <authorList>
            <person name="Stuart O.P."/>
            <person name="Cleave R."/>
            <person name="Magrath M.J.L."/>
            <person name="Mikheyev A.S."/>
        </authorList>
    </citation>
    <scope>NUCLEOTIDE SEQUENCE [LARGE SCALE GENOMIC DNA]</scope>
    <source>
        <strain evidence="2">Daus_M_001</strain>
        <tissue evidence="2">Leg muscle</tissue>
    </source>
</reference>
<dbReference type="Pfam" id="PF13358">
    <property type="entry name" value="DDE_3"/>
    <property type="match status" value="1"/>
</dbReference>
<organism evidence="2 3">
    <name type="scientific">Dryococelus australis</name>
    <dbReference type="NCBI Taxonomy" id="614101"/>
    <lineage>
        <taxon>Eukaryota</taxon>
        <taxon>Metazoa</taxon>
        <taxon>Ecdysozoa</taxon>
        <taxon>Arthropoda</taxon>
        <taxon>Hexapoda</taxon>
        <taxon>Insecta</taxon>
        <taxon>Pterygota</taxon>
        <taxon>Neoptera</taxon>
        <taxon>Polyneoptera</taxon>
        <taxon>Phasmatodea</taxon>
        <taxon>Verophasmatodea</taxon>
        <taxon>Anareolatae</taxon>
        <taxon>Phasmatidae</taxon>
        <taxon>Eurycanthinae</taxon>
        <taxon>Dryococelus</taxon>
    </lineage>
</organism>
<dbReference type="Gene3D" id="3.40.525.10">
    <property type="entry name" value="CRAL-TRIO lipid binding domain"/>
    <property type="match status" value="1"/>
</dbReference>
<comment type="caution">
    <text evidence="2">The sequence shown here is derived from an EMBL/GenBank/DDBJ whole genome shotgun (WGS) entry which is preliminary data.</text>
</comment>
<feature type="domain" description="CRAL/TRIO N-terminal" evidence="1">
    <location>
        <begin position="94"/>
        <end position="119"/>
    </location>
</feature>
<dbReference type="Gene3D" id="3.30.420.10">
    <property type="entry name" value="Ribonuclease H-like superfamily/Ribonuclease H"/>
    <property type="match status" value="1"/>
</dbReference>
<keyword evidence="3" id="KW-1185">Reference proteome</keyword>
<protein>
    <recommendedName>
        <fullName evidence="1">CRAL/TRIO N-terminal domain-containing protein</fullName>
    </recommendedName>
</protein>
<name>A0ABQ9GE24_9NEOP</name>
<evidence type="ECO:0000259" key="1">
    <source>
        <dbReference type="SMART" id="SM01100"/>
    </source>
</evidence>
<dbReference type="Gene3D" id="1.10.8.20">
    <property type="entry name" value="N-terminal domain of phosphatidylinositol transfer protein sec14p"/>
    <property type="match status" value="1"/>
</dbReference>
<proteinExistence type="predicted"/>
<dbReference type="EMBL" id="JARBHB010000014">
    <property type="protein sequence ID" value="KAJ8869339.1"/>
    <property type="molecule type" value="Genomic_DNA"/>
</dbReference>
<dbReference type="PRINTS" id="PR00180">
    <property type="entry name" value="CRETINALDHBP"/>
</dbReference>
<dbReference type="SUPFAM" id="SSF46938">
    <property type="entry name" value="CRAL/TRIO N-terminal domain"/>
    <property type="match status" value="1"/>
</dbReference>
<evidence type="ECO:0000313" key="2">
    <source>
        <dbReference type="EMBL" id="KAJ8869339.1"/>
    </source>
</evidence>
<dbReference type="Proteomes" id="UP001159363">
    <property type="component" value="Chromosome 13"/>
</dbReference>
<dbReference type="SMART" id="SM01100">
    <property type="entry name" value="CRAL_TRIO_N"/>
    <property type="match status" value="1"/>
</dbReference>
<dbReference type="InterPro" id="IPR001251">
    <property type="entry name" value="CRAL-TRIO_dom"/>
</dbReference>